<sequence>MQDRYGQAASRHLRDAGLLLQNGRFDNAVYLAGYVAECCLKSVIEVFTTYLHARSYGHNLSKLEGVGLQRAIRVCPQAQSYVPSVALTHTPLAHAHPVRRYWKNGVWTQQCADAVVKLAKEIYRETIIRLVLDGKLRREELE</sequence>
<accession>A0A1I7JIF5</accession>
<protein>
    <submittedName>
        <fullName evidence="1">HEPN domain-containing protein</fullName>
    </submittedName>
</protein>
<organism evidence="1 2">
    <name type="scientific">Alicyclobacillus macrosporangiidus</name>
    <dbReference type="NCBI Taxonomy" id="392015"/>
    <lineage>
        <taxon>Bacteria</taxon>
        <taxon>Bacillati</taxon>
        <taxon>Bacillota</taxon>
        <taxon>Bacilli</taxon>
        <taxon>Bacillales</taxon>
        <taxon>Alicyclobacillaceae</taxon>
        <taxon>Alicyclobacillus</taxon>
    </lineage>
</organism>
<name>A0A1I7JIF5_9BACL</name>
<keyword evidence="2" id="KW-1185">Reference proteome</keyword>
<dbReference type="OrthoDB" id="1493607at2"/>
<dbReference type="RefSeq" id="WP_074952448.1">
    <property type="nucleotide sequence ID" value="NZ_FPBV01000010.1"/>
</dbReference>
<dbReference type="AlphaFoldDB" id="A0A1I7JIF5"/>
<gene>
    <name evidence="1" type="ORF">SAMN05421543_11050</name>
</gene>
<proteinExistence type="predicted"/>
<dbReference type="EMBL" id="FPBV01000010">
    <property type="protein sequence ID" value="SFU84921.1"/>
    <property type="molecule type" value="Genomic_DNA"/>
</dbReference>
<reference evidence="2" key="1">
    <citation type="submission" date="2016-10" db="EMBL/GenBank/DDBJ databases">
        <authorList>
            <person name="Varghese N."/>
        </authorList>
    </citation>
    <scope>NUCLEOTIDE SEQUENCE [LARGE SCALE GENOMIC DNA]</scope>
    <source>
        <strain evidence="2">DSM 17980</strain>
    </source>
</reference>
<evidence type="ECO:0000313" key="1">
    <source>
        <dbReference type="EMBL" id="SFU84921.1"/>
    </source>
</evidence>
<dbReference type="SUPFAM" id="SSF81593">
    <property type="entry name" value="Nucleotidyltransferase substrate binding subunit/domain"/>
    <property type="match status" value="1"/>
</dbReference>
<dbReference type="Proteomes" id="UP000183508">
    <property type="component" value="Unassembled WGS sequence"/>
</dbReference>
<evidence type="ECO:0000313" key="2">
    <source>
        <dbReference type="Proteomes" id="UP000183508"/>
    </source>
</evidence>
<dbReference type="STRING" id="392015.SAMN05421543_11050"/>
<dbReference type="Gene3D" id="1.20.120.330">
    <property type="entry name" value="Nucleotidyltransferases domain 2"/>
    <property type="match status" value="1"/>
</dbReference>